<dbReference type="SUPFAM" id="SSF47459">
    <property type="entry name" value="HLH, helix-loop-helix DNA-binding domain"/>
    <property type="match status" value="1"/>
</dbReference>
<protein>
    <recommendedName>
        <fullName evidence="6">BHLH domain-containing protein</fullName>
    </recommendedName>
</protein>
<dbReference type="GO" id="GO:0046983">
    <property type="term" value="F:protein dimerization activity"/>
    <property type="evidence" value="ECO:0007669"/>
    <property type="project" value="InterPro"/>
</dbReference>
<evidence type="ECO:0000256" key="3">
    <source>
        <dbReference type="ARBA" id="ARBA00023125"/>
    </source>
</evidence>
<dbReference type="CDD" id="cd11455">
    <property type="entry name" value="bHLH_AtAIG1_like"/>
    <property type="match status" value="1"/>
</dbReference>
<keyword evidence="2" id="KW-0805">Transcription regulation</keyword>
<feature type="domain" description="BHLH" evidence="6">
    <location>
        <begin position="133"/>
        <end position="182"/>
    </location>
</feature>
<accession>A0A5P1FE58</accession>
<dbReference type="InterPro" id="IPR036638">
    <property type="entry name" value="HLH_DNA-bd_sf"/>
</dbReference>
<evidence type="ECO:0000256" key="2">
    <source>
        <dbReference type="ARBA" id="ARBA00023015"/>
    </source>
</evidence>
<keyword evidence="3" id="KW-0238">DNA-binding</keyword>
<dbReference type="PANTHER" id="PTHR45844:SF2">
    <property type="entry name" value="TRANSCRIPTION FACTOR BHLH30"/>
    <property type="match status" value="1"/>
</dbReference>
<dbReference type="Pfam" id="PF00010">
    <property type="entry name" value="HLH"/>
    <property type="match status" value="1"/>
</dbReference>
<dbReference type="GO" id="GO:0003700">
    <property type="term" value="F:DNA-binding transcription factor activity"/>
    <property type="evidence" value="ECO:0007669"/>
    <property type="project" value="InterPro"/>
</dbReference>
<dbReference type="GO" id="GO:0003677">
    <property type="term" value="F:DNA binding"/>
    <property type="evidence" value="ECO:0007669"/>
    <property type="project" value="UniProtKB-KW"/>
</dbReference>
<keyword evidence="8" id="KW-1185">Reference proteome</keyword>
<evidence type="ECO:0000256" key="5">
    <source>
        <dbReference type="ARBA" id="ARBA00023242"/>
    </source>
</evidence>
<dbReference type="Gene3D" id="4.10.280.10">
    <property type="entry name" value="Helix-loop-helix DNA-binding domain"/>
    <property type="match status" value="1"/>
</dbReference>
<dbReference type="Gramene" id="ONK75169">
    <property type="protein sequence ID" value="ONK75169"/>
    <property type="gene ID" value="A4U43_C03F14070"/>
</dbReference>
<dbReference type="CDD" id="cd04873">
    <property type="entry name" value="ACT_UUR-ACR-like"/>
    <property type="match status" value="1"/>
</dbReference>
<name>A0A5P1FE58_ASPOF</name>
<proteinExistence type="inferred from homology"/>
<dbReference type="PANTHER" id="PTHR45844">
    <property type="entry name" value="TRANSCRIPTION FACTOR BHLH30"/>
    <property type="match status" value="1"/>
</dbReference>
<keyword evidence="5" id="KW-0539">Nucleus</keyword>
<comment type="similarity">
    <text evidence="1">Belongs to the bHLH protein family.</text>
</comment>
<dbReference type="Proteomes" id="UP000243459">
    <property type="component" value="Chromosome 3"/>
</dbReference>
<keyword evidence="4" id="KW-0804">Transcription</keyword>
<dbReference type="OrthoDB" id="71302at2759"/>
<dbReference type="AlphaFoldDB" id="A0A5P1FE58"/>
<dbReference type="EMBL" id="CM007383">
    <property type="protein sequence ID" value="ONK75169.1"/>
    <property type="molecule type" value="Genomic_DNA"/>
</dbReference>
<evidence type="ECO:0000256" key="1">
    <source>
        <dbReference type="ARBA" id="ARBA00005510"/>
    </source>
</evidence>
<evidence type="ECO:0000256" key="4">
    <source>
        <dbReference type="ARBA" id="ARBA00023163"/>
    </source>
</evidence>
<evidence type="ECO:0000313" key="7">
    <source>
        <dbReference type="EMBL" id="ONK75169.1"/>
    </source>
</evidence>
<dbReference type="InterPro" id="IPR011598">
    <property type="entry name" value="bHLH_dom"/>
</dbReference>
<dbReference type="FunFam" id="4.10.280.10:FF:000070">
    <property type="entry name" value="transcription factor bHLH30"/>
    <property type="match status" value="1"/>
</dbReference>
<evidence type="ECO:0000313" key="8">
    <source>
        <dbReference type="Proteomes" id="UP000243459"/>
    </source>
</evidence>
<organism evidence="7 8">
    <name type="scientific">Asparagus officinalis</name>
    <name type="common">Garden asparagus</name>
    <dbReference type="NCBI Taxonomy" id="4686"/>
    <lineage>
        <taxon>Eukaryota</taxon>
        <taxon>Viridiplantae</taxon>
        <taxon>Streptophyta</taxon>
        <taxon>Embryophyta</taxon>
        <taxon>Tracheophyta</taxon>
        <taxon>Spermatophyta</taxon>
        <taxon>Magnoliopsida</taxon>
        <taxon>Liliopsida</taxon>
        <taxon>Asparagales</taxon>
        <taxon>Asparagaceae</taxon>
        <taxon>Asparagoideae</taxon>
        <taxon>Asparagus</taxon>
    </lineage>
</organism>
<evidence type="ECO:0000259" key="6">
    <source>
        <dbReference type="PROSITE" id="PS50888"/>
    </source>
</evidence>
<gene>
    <name evidence="7" type="ORF">A4U43_C03F14070</name>
</gene>
<dbReference type="InterPro" id="IPR045847">
    <property type="entry name" value="AIG1-like"/>
</dbReference>
<dbReference type="OMA" id="MCGKKED"/>
<sequence length="321" mass="35333">MNTAADGESSSYNTSTLNMLEFQAYNQQQEDHDQQYSMISSWPIPPPIHSFNQQFQGFYIPPPHPPPPPIYGDLYTRSRASTALQFAYDGGGCNIIDPLGLAGLYNYIGSDGRGVQSSSTLSAQEIMDAKALAASKSHSEAERKRRERINAHHAKLRSLLPSATKTDKATLLAEVIQHVKELKRQTSEIAEECSLLPTESDELTVDAASDDEGKFIVKATLCCDDRSDLIPDLIKALKALRLRTLKAEIMTVGGRFKNLLVITGDEDFDESQQQQQLIVAIQDALKAVMERATVSDEASAVSGIKRQRTNNLATIPEHNSV</sequence>
<dbReference type="SMART" id="SM00353">
    <property type="entry name" value="HLH"/>
    <property type="match status" value="1"/>
</dbReference>
<dbReference type="PROSITE" id="PS50888">
    <property type="entry name" value="BHLH"/>
    <property type="match status" value="1"/>
</dbReference>
<reference evidence="8" key="1">
    <citation type="journal article" date="2017" name="Nat. Commun.">
        <title>The asparagus genome sheds light on the origin and evolution of a young Y chromosome.</title>
        <authorList>
            <person name="Harkess A."/>
            <person name="Zhou J."/>
            <person name="Xu C."/>
            <person name="Bowers J.E."/>
            <person name="Van der Hulst R."/>
            <person name="Ayyampalayam S."/>
            <person name="Mercati F."/>
            <person name="Riccardi P."/>
            <person name="McKain M.R."/>
            <person name="Kakrana A."/>
            <person name="Tang H."/>
            <person name="Ray J."/>
            <person name="Groenendijk J."/>
            <person name="Arikit S."/>
            <person name="Mathioni S.M."/>
            <person name="Nakano M."/>
            <person name="Shan H."/>
            <person name="Telgmann-Rauber A."/>
            <person name="Kanno A."/>
            <person name="Yue Z."/>
            <person name="Chen H."/>
            <person name="Li W."/>
            <person name="Chen Y."/>
            <person name="Xu X."/>
            <person name="Zhang Y."/>
            <person name="Luo S."/>
            <person name="Chen H."/>
            <person name="Gao J."/>
            <person name="Mao Z."/>
            <person name="Pires J.C."/>
            <person name="Luo M."/>
            <person name="Kudrna D."/>
            <person name="Wing R.A."/>
            <person name="Meyers B.C."/>
            <person name="Yi K."/>
            <person name="Kong H."/>
            <person name="Lavrijsen P."/>
            <person name="Sunseri F."/>
            <person name="Falavigna A."/>
            <person name="Ye Y."/>
            <person name="Leebens-Mack J.H."/>
            <person name="Chen G."/>
        </authorList>
    </citation>
    <scope>NUCLEOTIDE SEQUENCE [LARGE SCALE GENOMIC DNA]</scope>
    <source>
        <strain evidence="8">cv. DH0086</strain>
    </source>
</reference>